<accession>A0ABQ4J117</accession>
<dbReference type="PANTHER" id="PTHR43353">
    <property type="entry name" value="SUCCINATE-SEMIALDEHYDE DEHYDROGENASE, MITOCHONDRIAL"/>
    <property type="match status" value="1"/>
</dbReference>
<dbReference type="InterPro" id="IPR050740">
    <property type="entry name" value="Aldehyde_DH_Superfamily"/>
</dbReference>
<dbReference type="PANTHER" id="PTHR43353:SF5">
    <property type="entry name" value="SUCCINATE-SEMIALDEHYDE DEHYDROGENASE, MITOCHONDRIAL"/>
    <property type="match status" value="1"/>
</dbReference>
<dbReference type="InterPro" id="IPR016162">
    <property type="entry name" value="Ald_DH_N"/>
</dbReference>
<dbReference type="RefSeq" id="WP_204002917.1">
    <property type="nucleotide sequence ID" value="NZ_BOPB01000028.1"/>
</dbReference>
<keyword evidence="1" id="KW-0560">Oxidoreductase</keyword>
<keyword evidence="4" id="KW-1185">Reference proteome</keyword>
<evidence type="ECO:0000256" key="1">
    <source>
        <dbReference type="ARBA" id="ARBA00023002"/>
    </source>
</evidence>
<evidence type="ECO:0000259" key="2">
    <source>
        <dbReference type="Pfam" id="PF00171"/>
    </source>
</evidence>
<dbReference type="InterPro" id="IPR016161">
    <property type="entry name" value="Ald_DH/histidinol_DH"/>
</dbReference>
<dbReference type="Gene3D" id="3.40.309.10">
    <property type="entry name" value="Aldehyde Dehydrogenase, Chain A, domain 2"/>
    <property type="match status" value="1"/>
</dbReference>
<dbReference type="InterPro" id="IPR015590">
    <property type="entry name" value="Aldehyde_DH_dom"/>
</dbReference>
<evidence type="ECO:0000313" key="3">
    <source>
        <dbReference type="EMBL" id="GIJ23903.1"/>
    </source>
</evidence>
<reference evidence="3 4" key="1">
    <citation type="submission" date="2021-01" db="EMBL/GenBank/DDBJ databases">
        <title>Whole genome shotgun sequence of Verrucosispora lutea NBRC 106530.</title>
        <authorList>
            <person name="Komaki H."/>
            <person name="Tamura T."/>
        </authorList>
    </citation>
    <scope>NUCLEOTIDE SEQUENCE [LARGE SCALE GENOMIC DNA]</scope>
    <source>
        <strain evidence="3 4">NBRC 106530</strain>
    </source>
</reference>
<name>A0ABQ4J117_9ACTN</name>
<organism evidence="3 4">
    <name type="scientific">Micromonospora lutea</name>
    <dbReference type="NCBI Taxonomy" id="419825"/>
    <lineage>
        <taxon>Bacteria</taxon>
        <taxon>Bacillati</taxon>
        <taxon>Actinomycetota</taxon>
        <taxon>Actinomycetes</taxon>
        <taxon>Micromonosporales</taxon>
        <taxon>Micromonosporaceae</taxon>
        <taxon>Micromonospora</taxon>
    </lineage>
</organism>
<dbReference type="Proteomes" id="UP000643165">
    <property type="component" value="Unassembled WGS sequence"/>
</dbReference>
<protein>
    <submittedName>
        <fullName evidence="3">Aldehyde dehydrogenase</fullName>
    </submittedName>
</protein>
<dbReference type="SUPFAM" id="SSF53720">
    <property type="entry name" value="ALDH-like"/>
    <property type="match status" value="1"/>
</dbReference>
<feature type="domain" description="Aldehyde dehydrogenase" evidence="2">
    <location>
        <begin position="5"/>
        <end position="454"/>
    </location>
</feature>
<gene>
    <name evidence="3" type="ORF">Vlu01_45270</name>
</gene>
<dbReference type="Pfam" id="PF00171">
    <property type="entry name" value="Aldedh"/>
    <property type="match status" value="1"/>
</dbReference>
<sequence>MTITPLHSPATGERIGAWSDAGAAGVDDAVRAATAALPRLAALSRWQRCDLLQATAAALAVRREQVVDSLLVEHGKVRREAEAEVETAIHALRMTAEYARRLDGSMPAISDPAKRVFVDRIPLGVIGVITPWNFPVNIPLEYLAPALAMGNTVVWKGAESTPGSSAHVAAAIAEAGWPDGAVTLVEGGPATGAALAAHRGLAAVGFTGSSPVGHQIAAVGGMRKLLLELGGNGPTVVFDDADPQQVAEAVVTAATFCSGQSCAATERVLVQERHHRQVLEAIAAVAADRRVGAPQDPDADFGPLHLAQTGVVMRDHLADATARGARLVAGGAPLADAPTDRYWPLTVLDGVDPASMVFTEETFGPVIPLTTFRDEAELADLVAASEYGLSGAVFTADLDRAFRVAQSLPCGSVIINDHSNVWETHLPAGGHPGSSSGVGRVGIPYALQELSTIRSTILHLGGTGRG</sequence>
<evidence type="ECO:0000313" key="4">
    <source>
        <dbReference type="Proteomes" id="UP000643165"/>
    </source>
</evidence>
<proteinExistence type="predicted"/>
<dbReference type="CDD" id="cd07078">
    <property type="entry name" value="ALDH"/>
    <property type="match status" value="1"/>
</dbReference>
<dbReference type="EMBL" id="BOPB01000028">
    <property type="protein sequence ID" value="GIJ23903.1"/>
    <property type="molecule type" value="Genomic_DNA"/>
</dbReference>
<dbReference type="InterPro" id="IPR016163">
    <property type="entry name" value="Ald_DH_C"/>
</dbReference>
<comment type="caution">
    <text evidence="3">The sequence shown here is derived from an EMBL/GenBank/DDBJ whole genome shotgun (WGS) entry which is preliminary data.</text>
</comment>
<dbReference type="Gene3D" id="3.40.605.10">
    <property type="entry name" value="Aldehyde Dehydrogenase, Chain A, domain 1"/>
    <property type="match status" value="1"/>
</dbReference>